<evidence type="ECO:0000313" key="2">
    <source>
        <dbReference type="EMBL" id="RMB09141.1"/>
    </source>
</evidence>
<evidence type="ECO:0000313" key="4">
    <source>
        <dbReference type="Proteomes" id="UP000282007"/>
    </source>
</evidence>
<gene>
    <name evidence="2" type="ORF">ATH50_3512</name>
    <name evidence="1" type="ORF">DU502_15940</name>
</gene>
<organism evidence="2 3">
    <name type="scientific">Haloplanus aerogenes</name>
    <dbReference type="NCBI Taxonomy" id="660522"/>
    <lineage>
        <taxon>Archaea</taxon>
        <taxon>Methanobacteriati</taxon>
        <taxon>Methanobacteriota</taxon>
        <taxon>Stenosarchaea group</taxon>
        <taxon>Halobacteria</taxon>
        <taxon>Halobacteriales</taxon>
        <taxon>Haloferacaceae</taxon>
        <taxon>Haloplanus</taxon>
    </lineage>
</organism>
<sequence>MSDILDDETAAKLIKNIRENDQPSPHFQATMINFVYSLHQSDGGLDEIELEAGEVEEILNGMPTNPEVELAHMDE</sequence>
<reference evidence="2" key="3">
    <citation type="submission" date="2018-10" db="EMBL/GenBank/DDBJ databases">
        <authorList>
            <person name="Whitman W."/>
            <person name="Huntemann M."/>
            <person name="Clum A."/>
            <person name="Pillay M."/>
            <person name="Palaniappan K."/>
            <person name="Varghese N."/>
            <person name="Mikhailova N."/>
            <person name="Stamatis D."/>
            <person name="Reddy T."/>
            <person name="Daum C."/>
            <person name="Shapiro N."/>
            <person name="Ivanova N."/>
            <person name="Kyrpides N."/>
            <person name="Woyke T."/>
        </authorList>
    </citation>
    <scope>NUCLEOTIDE SEQUENCE</scope>
    <source>
        <strain evidence="2">CGMCC 1.10124</strain>
    </source>
</reference>
<evidence type="ECO:0000313" key="1">
    <source>
        <dbReference type="EMBL" id="AZH26772.1"/>
    </source>
</evidence>
<name>A0A3M0CHR0_9EURY</name>
<dbReference type="AlphaFoldDB" id="A0A3M0CHR0"/>
<dbReference type="Proteomes" id="UP000282007">
    <property type="component" value="Chromosome"/>
</dbReference>
<dbReference type="GeneID" id="38472808"/>
<accession>A0A3M0CHR0</accession>
<keyword evidence="4" id="KW-1185">Reference proteome</keyword>
<reference evidence="1 4" key="2">
    <citation type="submission" date="2018-07" db="EMBL/GenBank/DDBJ databases">
        <title>Genome sequences of Haloplanus aerogenes JCM 16430T.</title>
        <authorList>
            <person name="Kim Y.B."/>
            <person name="Roh S.W."/>
        </authorList>
    </citation>
    <scope>NUCLEOTIDE SEQUENCE [LARGE SCALE GENOMIC DNA]</scope>
    <source>
        <strain evidence="1 4">JCM 16430</strain>
    </source>
</reference>
<proteinExistence type="predicted"/>
<protein>
    <submittedName>
        <fullName evidence="2">Uncharacterized protein</fullName>
    </submittedName>
</protein>
<dbReference type="EMBL" id="REFS01000009">
    <property type="protein sequence ID" value="RMB09141.1"/>
    <property type="molecule type" value="Genomic_DNA"/>
</dbReference>
<dbReference type="Proteomes" id="UP000277326">
    <property type="component" value="Unassembled WGS sequence"/>
</dbReference>
<dbReference type="OrthoDB" id="305125at2157"/>
<evidence type="ECO:0000313" key="3">
    <source>
        <dbReference type="Proteomes" id="UP000277326"/>
    </source>
</evidence>
<reference evidence="2 3" key="1">
    <citation type="journal article" date="2015" name="Stand. Genomic Sci.">
        <title>Genomic Encyclopedia of Bacterial and Archaeal Type Strains, Phase III: the genomes of soil and plant-associated and newly described type strains.</title>
        <authorList>
            <person name="Whitman W.B."/>
            <person name="Woyke T."/>
            <person name="Klenk H.P."/>
            <person name="Zhou Y."/>
            <person name="Lilburn T.G."/>
            <person name="Beck B.J."/>
            <person name="De Vos P."/>
            <person name="Vandamme P."/>
            <person name="Eisen J.A."/>
            <person name="Garrity G."/>
            <person name="Hugenholtz P."/>
            <person name="Kyrpides N.C."/>
        </authorList>
    </citation>
    <scope>NUCLEOTIDE SEQUENCE [LARGE SCALE GENOMIC DNA]</scope>
    <source>
        <strain evidence="2 3">CGMCC 1.10124</strain>
    </source>
</reference>
<dbReference type="EMBL" id="CP034145">
    <property type="protein sequence ID" value="AZH26772.1"/>
    <property type="molecule type" value="Genomic_DNA"/>
</dbReference>
<dbReference type="KEGG" id="haer:DU502_15940"/>
<dbReference type="RefSeq" id="WP_121922034.1">
    <property type="nucleotide sequence ID" value="NZ_CP034145.1"/>
</dbReference>